<dbReference type="PANTHER" id="PTHR13479:SF66">
    <property type="entry name" value="LARGE RIBOSOMAL SUBUNIT PROTEIN ML66"/>
    <property type="match status" value="1"/>
</dbReference>
<dbReference type="SUPFAM" id="SSF46911">
    <property type="entry name" value="Ribosomal protein S18"/>
    <property type="match status" value="1"/>
</dbReference>
<dbReference type="PANTHER" id="PTHR13479">
    <property type="entry name" value="30S RIBOSOMAL PROTEIN S18"/>
    <property type="match status" value="1"/>
</dbReference>
<dbReference type="AlphaFoldDB" id="A0A0P4WAJ1"/>
<dbReference type="Gene3D" id="4.10.640.10">
    <property type="entry name" value="Ribosomal protein S18"/>
    <property type="match status" value="1"/>
</dbReference>
<evidence type="ECO:0000256" key="2">
    <source>
        <dbReference type="ARBA" id="ARBA00023274"/>
    </source>
</evidence>
<evidence type="ECO:0000256" key="1">
    <source>
        <dbReference type="ARBA" id="ARBA00022980"/>
    </source>
</evidence>
<dbReference type="GO" id="GO:0070181">
    <property type="term" value="F:small ribosomal subunit rRNA binding"/>
    <property type="evidence" value="ECO:0007669"/>
    <property type="project" value="TreeGrafter"/>
</dbReference>
<evidence type="ECO:0000313" key="3">
    <source>
        <dbReference type="EMBL" id="JAI57833.1"/>
    </source>
</evidence>
<accession>A0A0P4WAJ1</accession>
<evidence type="ECO:0008006" key="4">
    <source>
        <dbReference type="Google" id="ProtNLM"/>
    </source>
</evidence>
<protein>
    <recommendedName>
        <fullName evidence="4">28S ribosomal protein S18a, mitochondrial</fullName>
    </recommendedName>
</protein>
<keyword evidence="1" id="KW-0689">Ribosomal protein</keyword>
<dbReference type="GO" id="GO:0003735">
    <property type="term" value="F:structural constituent of ribosome"/>
    <property type="evidence" value="ECO:0007669"/>
    <property type="project" value="InterPro"/>
</dbReference>
<dbReference type="Pfam" id="PF01084">
    <property type="entry name" value="Ribosomal_S18"/>
    <property type="match status" value="1"/>
</dbReference>
<reference evidence="3" key="1">
    <citation type="submission" date="2015-09" db="EMBL/GenBank/DDBJ databases">
        <title>Scylla olivacea transcriptome.</title>
        <authorList>
            <person name="Ikhwanuddin M."/>
        </authorList>
    </citation>
    <scope>NUCLEOTIDE SEQUENCE</scope>
</reference>
<organism evidence="3">
    <name type="scientific">Scylla olivacea</name>
    <name type="common">Orange mud crab</name>
    <name type="synonym">Cancer olivacea</name>
    <dbReference type="NCBI Taxonomy" id="85551"/>
    <lineage>
        <taxon>Eukaryota</taxon>
        <taxon>Metazoa</taxon>
        <taxon>Ecdysozoa</taxon>
        <taxon>Arthropoda</taxon>
        <taxon>Crustacea</taxon>
        <taxon>Multicrustacea</taxon>
        <taxon>Malacostraca</taxon>
        <taxon>Eumalacostraca</taxon>
        <taxon>Eucarida</taxon>
        <taxon>Decapoda</taxon>
        <taxon>Pleocyemata</taxon>
        <taxon>Brachyura</taxon>
        <taxon>Eubrachyura</taxon>
        <taxon>Portunoidea</taxon>
        <taxon>Portunidae</taxon>
        <taxon>Portuninae</taxon>
        <taxon>Scylla</taxon>
    </lineage>
</organism>
<dbReference type="InterPro" id="IPR036870">
    <property type="entry name" value="Ribosomal_bS18_sf"/>
</dbReference>
<dbReference type="EMBL" id="GDRN01104864">
    <property type="protein sequence ID" value="JAI57833.1"/>
    <property type="molecule type" value="Transcribed_RNA"/>
</dbReference>
<sequence length="170" mass="19014">MLGRVIGTFLPRLLPVTHSTLATYPPHASSLLRPLHTSHSRCLKEIVVEEQEGGDTVVKGQYLPSPNAHLLVKPDGETGKACPLCALDLDVKHTDVLILSQFMRSDGSVLPRRVTGLCSKQQRRITWLVIMAQKAGLMPNLAPATSKRDPRRRYGSKKFNRYFYENTLPK</sequence>
<proteinExistence type="predicted"/>
<dbReference type="InterPro" id="IPR001648">
    <property type="entry name" value="Ribosomal_bS18"/>
</dbReference>
<name>A0A0P4WAJ1_SCYOL</name>
<dbReference type="GO" id="GO:0005763">
    <property type="term" value="C:mitochondrial small ribosomal subunit"/>
    <property type="evidence" value="ECO:0007669"/>
    <property type="project" value="TreeGrafter"/>
</dbReference>
<dbReference type="GO" id="GO:0032543">
    <property type="term" value="P:mitochondrial translation"/>
    <property type="evidence" value="ECO:0007669"/>
    <property type="project" value="TreeGrafter"/>
</dbReference>
<keyword evidence="2" id="KW-0687">Ribonucleoprotein</keyword>